<gene>
    <name evidence="1" type="ORF">GS597_11325</name>
</gene>
<dbReference type="SUPFAM" id="SSF52540">
    <property type="entry name" value="P-loop containing nucleoside triphosphate hydrolases"/>
    <property type="match status" value="1"/>
</dbReference>
<sequence>MSTLCHFLIGPPACGKSTFAQAWVEQDPNRYAWISTDQIRADRYGDALI</sequence>
<accession>A0A8K1ZZZ6</accession>
<proteinExistence type="predicted"/>
<organism evidence="1 2">
    <name type="scientific">Petrachloros mirabilis ULC683</name>
    <dbReference type="NCBI Taxonomy" id="2781853"/>
    <lineage>
        <taxon>Bacteria</taxon>
        <taxon>Bacillati</taxon>
        <taxon>Cyanobacteriota</taxon>
        <taxon>Cyanophyceae</taxon>
        <taxon>Synechococcales</taxon>
        <taxon>Petrachlorosaceae</taxon>
        <taxon>Petrachloros</taxon>
        <taxon>Petrachloros mirabilis</taxon>
    </lineage>
</organism>
<name>A0A8K1ZZZ6_9CYAN</name>
<dbReference type="EMBL" id="WVIC01000021">
    <property type="protein sequence ID" value="NCJ07088.1"/>
    <property type="molecule type" value="Genomic_DNA"/>
</dbReference>
<evidence type="ECO:0000313" key="1">
    <source>
        <dbReference type="EMBL" id="NCJ07088.1"/>
    </source>
</evidence>
<evidence type="ECO:0000313" key="2">
    <source>
        <dbReference type="Proteomes" id="UP000607397"/>
    </source>
</evidence>
<comment type="caution">
    <text evidence="1">The sequence shown here is derived from an EMBL/GenBank/DDBJ whole genome shotgun (WGS) entry which is preliminary data.</text>
</comment>
<dbReference type="RefSeq" id="WP_161825569.1">
    <property type="nucleotide sequence ID" value="NZ_WVIC01000021.1"/>
</dbReference>
<dbReference type="InterPro" id="IPR027417">
    <property type="entry name" value="P-loop_NTPase"/>
</dbReference>
<protein>
    <submittedName>
        <fullName evidence="1">AAA family ATPase</fullName>
    </submittedName>
</protein>
<dbReference type="Proteomes" id="UP000607397">
    <property type="component" value="Unassembled WGS sequence"/>
</dbReference>
<dbReference type="AlphaFoldDB" id="A0A8K1ZZZ6"/>
<dbReference type="Gene3D" id="3.40.50.300">
    <property type="entry name" value="P-loop containing nucleotide triphosphate hydrolases"/>
    <property type="match status" value="1"/>
</dbReference>
<keyword evidence="2" id="KW-1185">Reference proteome</keyword>
<dbReference type="Pfam" id="PF13671">
    <property type="entry name" value="AAA_33"/>
    <property type="match status" value="1"/>
</dbReference>
<reference evidence="1" key="1">
    <citation type="submission" date="2019-12" db="EMBL/GenBank/DDBJ databases">
        <title>High-Quality draft genome sequences of three cyanobacteria isolated from the limestone walls of the Old Cathedral of Coimbra.</title>
        <authorList>
            <person name="Tiago I."/>
            <person name="Soares F."/>
            <person name="Portugal A."/>
        </authorList>
    </citation>
    <scope>NUCLEOTIDE SEQUENCE [LARGE SCALE GENOMIC DNA]</scope>
    <source>
        <strain evidence="1">C</strain>
    </source>
</reference>